<reference evidence="1 2" key="1">
    <citation type="journal article" date="2011" name="PLoS Pathog.">
        <title>Dynamic evolution of pathogenicity revealed by sequencing and comparative genomics of 19 Pseudomonas syringae isolates.</title>
        <authorList>
            <person name="Baltrus D.A."/>
            <person name="Nishimura M.T."/>
            <person name="Romanchuk A."/>
            <person name="Chang J.H."/>
            <person name="Mukhtar M.S."/>
            <person name="Cherkis K."/>
            <person name="Roach J."/>
            <person name="Grant S.R."/>
            <person name="Jones C.D."/>
            <person name="Dangl J.L."/>
        </authorList>
    </citation>
    <scope>NUCLEOTIDE SEQUENCE [LARGE SCALE GENOMIC DNA]</scope>
    <source>
        <strain evidence="1 2">ES4326</strain>
    </source>
</reference>
<evidence type="ECO:0000313" key="1">
    <source>
        <dbReference type="EMBL" id="QHF00197.1"/>
    </source>
</evidence>
<dbReference type="EMBL" id="CP047260">
    <property type="protein sequence ID" value="QHF00197.1"/>
    <property type="molecule type" value="Genomic_DNA"/>
</dbReference>
<proteinExistence type="predicted"/>
<dbReference type="AlphaFoldDB" id="A0A8T8CA61"/>
<name>A0A8T8CA61_PSEYM</name>
<protein>
    <submittedName>
        <fullName evidence="1">DUF1534 domain-containing protein</fullName>
    </submittedName>
</protein>
<organism evidence="1 2">
    <name type="scientific">Pseudomonas syringae pv. maculicola str. ES4326</name>
    <dbReference type="NCBI Taxonomy" id="629265"/>
    <lineage>
        <taxon>Bacteria</taxon>
        <taxon>Pseudomonadati</taxon>
        <taxon>Pseudomonadota</taxon>
        <taxon>Gammaproteobacteria</taxon>
        <taxon>Pseudomonadales</taxon>
        <taxon>Pseudomonadaceae</taxon>
        <taxon>Pseudomonas</taxon>
    </lineage>
</organism>
<evidence type="ECO:0000313" key="2">
    <source>
        <dbReference type="Proteomes" id="UP000003811"/>
    </source>
</evidence>
<gene>
    <name evidence="1" type="ORF">PMA4326_008305</name>
</gene>
<sequence>MSHKPASRHALKIGRRASRAALPRWSVVTIGKLSCDAPRRHAIRDALRHNSAPHRTFKIGARSRCT</sequence>
<dbReference type="Proteomes" id="UP000003811">
    <property type="component" value="Chromosome"/>
</dbReference>
<dbReference type="AntiFam" id="ANF00261">
    <property type="entry name" value="Protein of unknown function (DUF1534)"/>
</dbReference>
<accession>A0A8T8CA61</accession>